<gene>
    <name evidence="2" type="ORF">ROS62_30290</name>
</gene>
<sequence length="276" mass="29515">MTSVPPAPDSPITAEYADLTPLQARITAHRLFSEHPDNPDAAVRSVLGLPSDHDLLDVGCGTGEFLHSLADARHGGQLTGVDTSADAVQATQSASGVEAWCATATELPFSDAVFDCVTARHMLYHVDDPALAVTEAQRVLRAGGQFAATVNHREVAPRTMNLVRSVVQDAGLSTHAELTNDIHSDTLPLLVEEVFGNVAIQRFDNALLFPGAEDLASYAVALLSFCGVAPEAPLRGQLADEVKERCRQWFADHPGTGWRDEKGYILCSAHVRTAGQ</sequence>
<dbReference type="EMBL" id="JAVSGH010000092">
    <property type="protein sequence ID" value="MDT3728920.1"/>
    <property type="molecule type" value="Genomic_DNA"/>
</dbReference>
<dbReference type="InterPro" id="IPR029063">
    <property type="entry name" value="SAM-dependent_MTases_sf"/>
</dbReference>
<dbReference type="GO" id="GO:0008168">
    <property type="term" value="F:methyltransferase activity"/>
    <property type="evidence" value="ECO:0007669"/>
    <property type="project" value="UniProtKB-KW"/>
</dbReference>
<name>A0ABU3I8S2_9ACTN</name>
<dbReference type="Proteomes" id="UP001181313">
    <property type="component" value="Unassembled WGS sequence"/>
</dbReference>
<dbReference type="InterPro" id="IPR050508">
    <property type="entry name" value="Methyltransf_Superfamily"/>
</dbReference>
<keyword evidence="2" id="KW-0808">Transferase</keyword>
<proteinExistence type="predicted"/>
<evidence type="ECO:0000313" key="3">
    <source>
        <dbReference type="Proteomes" id="UP001181313"/>
    </source>
</evidence>
<dbReference type="Gene3D" id="3.40.50.150">
    <property type="entry name" value="Vaccinia Virus protein VP39"/>
    <property type="match status" value="1"/>
</dbReference>
<dbReference type="PANTHER" id="PTHR42912:SF93">
    <property type="entry name" value="N6-ADENOSINE-METHYLTRANSFERASE TMT1A"/>
    <property type="match status" value="1"/>
</dbReference>
<dbReference type="PANTHER" id="PTHR42912">
    <property type="entry name" value="METHYLTRANSFERASE"/>
    <property type="match status" value="1"/>
</dbReference>
<evidence type="ECO:0000313" key="2">
    <source>
        <dbReference type="EMBL" id="MDT3728920.1"/>
    </source>
</evidence>
<feature type="domain" description="Methyltransferase type 11" evidence="1">
    <location>
        <begin position="56"/>
        <end position="147"/>
    </location>
</feature>
<accession>A0ABU3I8S2</accession>
<evidence type="ECO:0000259" key="1">
    <source>
        <dbReference type="Pfam" id="PF08241"/>
    </source>
</evidence>
<dbReference type="CDD" id="cd02440">
    <property type="entry name" value="AdoMet_MTases"/>
    <property type="match status" value="1"/>
</dbReference>
<dbReference type="InterPro" id="IPR013216">
    <property type="entry name" value="Methyltransf_11"/>
</dbReference>
<protein>
    <submittedName>
        <fullName evidence="2">Methyltransferase domain-containing protein</fullName>
    </submittedName>
</protein>
<organism evidence="2 3">
    <name type="scientific">Streptomyces althioticus subsp. attaecolombicae</name>
    <dbReference type="NCBI Taxonomy" id="3075534"/>
    <lineage>
        <taxon>Bacteria</taxon>
        <taxon>Bacillati</taxon>
        <taxon>Actinomycetota</taxon>
        <taxon>Actinomycetes</taxon>
        <taxon>Kitasatosporales</taxon>
        <taxon>Streptomycetaceae</taxon>
        <taxon>Streptomyces</taxon>
        <taxon>Streptomyces althioticus group</taxon>
    </lineage>
</organism>
<reference evidence="2" key="1">
    <citation type="submission" date="2024-05" db="EMBL/GenBank/DDBJ databases">
        <title>30 novel species of actinomycetes from the DSMZ collection.</title>
        <authorList>
            <person name="Nouioui I."/>
        </authorList>
    </citation>
    <scope>NUCLEOTIDE SEQUENCE</scope>
    <source>
        <strain evidence="2">DSM 41972</strain>
    </source>
</reference>
<keyword evidence="2" id="KW-0489">Methyltransferase</keyword>
<dbReference type="GO" id="GO:0032259">
    <property type="term" value="P:methylation"/>
    <property type="evidence" value="ECO:0007669"/>
    <property type="project" value="UniProtKB-KW"/>
</dbReference>
<keyword evidence="3" id="KW-1185">Reference proteome</keyword>
<dbReference type="Pfam" id="PF08241">
    <property type="entry name" value="Methyltransf_11"/>
    <property type="match status" value="1"/>
</dbReference>
<dbReference type="RefSeq" id="WP_093546111.1">
    <property type="nucleotide sequence ID" value="NZ_JAVSGH010000092.1"/>
</dbReference>
<dbReference type="SUPFAM" id="SSF53335">
    <property type="entry name" value="S-adenosyl-L-methionine-dependent methyltransferases"/>
    <property type="match status" value="1"/>
</dbReference>
<comment type="caution">
    <text evidence="2">The sequence shown here is derived from an EMBL/GenBank/DDBJ whole genome shotgun (WGS) entry which is preliminary data.</text>
</comment>